<sequence>MWARSARSSVRLGLLVSLAPLAAFLSVAAVLPRVTAGNPLRLNLPWMPSLGLEAAFFLDGLGALFALLISGIGVLVVLYAGYYFADHPEDAPRFFSLLMLFTAAMLGLVLAGDVITLFIFWEGTSVVSFLLVGFKHKDEAARRGALRAFWITGGGGLALLFGLLLLAEMAGSTRLSVILASGPVLRAHAHYPLALVLIALGAFTKSAQFPFHFWLPGAMSAPTPASAFLHSATMVKAGLYLVARLNPALGGTDLWFWLFSLTGMVTLLVGAWLGLRQRDLKALLAYSTISQLGVLMMLLGQDTSIAFKGFVIGVTAHALYKSALFLTAGAVDLAAGTRDLTKLGGLWKTHRGLGLAAGVAGLSMAGLPPLFGFLAKETLLAAVTHPNIPPVTSLVFTASTVIAGALMLAQAGRFVVDTFFGERPAAQPPARPLARAVAVLCAVPAGLSLLLTSLPEPEPIAAFLASAASAAYGGPVKVSLALWTGINPPLVLSVIAVSLGLFLFYRRARVIADQEFFSAWAGRPNLETPARAALRLLDRAAAVSLRTQSGKLRRYLAVILAASSLLVAYALLRQPIAFQSLAVPTPDLAGGLGVLRLFALLLVVGASAASVFLQRDLMAVLALGASGLSVAVLFALEPAPDVALVQIVVDLLVTTILILALRRIPRPLREQANDRRTASGSVRDALLAAAGGLWMAAVTLISLTSRPRVSIVTPFYEANAKPLTGARDVVGAIVLDFRGFDTLIEITVFAVASLGVYTLLRRGLGLYRAAHEMPADEKPHRSFLMGIGGQRPSALVRLLTDAILPLSMVIAVVHMMYGHDQPGDGFTAGVMVALATGLWHIVYGNREARRRLPWLHPTPLVAAGLLTVLVSASLGAWISGSFLSAVDFGKLWGLSLPPGFALSTAFFFEVGIFLVVLGSAARMLDTLAFGEEAAPRQGG</sequence>
<feature type="transmembrane region" description="Helical" evidence="10">
    <location>
        <begin position="555"/>
        <end position="572"/>
    </location>
</feature>
<dbReference type="InterPro" id="IPR007182">
    <property type="entry name" value="MnhB"/>
</dbReference>
<feature type="transmembrane region" description="Helical" evidence="10">
    <location>
        <begin position="255"/>
        <end position="275"/>
    </location>
</feature>
<feature type="transmembrane region" description="Helical" evidence="10">
    <location>
        <begin position="187"/>
        <end position="204"/>
    </location>
</feature>
<dbReference type="Pfam" id="PF00662">
    <property type="entry name" value="Proton_antipo_N"/>
    <property type="match status" value="1"/>
</dbReference>
<accession>A0A0P6XF16</accession>
<dbReference type="Pfam" id="PF04039">
    <property type="entry name" value="MnhB"/>
    <property type="match status" value="1"/>
</dbReference>
<dbReference type="GO" id="GO:0005886">
    <property type="term" value="C:plasma membrane"/>
    <property type="evidence" value="ECO:0007669"/>
    <property type="project" value="UniProtKB-SubCell"/>
</dbReference>
<name>A0A0P6XF16_9CHLR</name>
<feature type="transmembrane region" description="Helical" evidence="10">
    <location>
        <begin position="592"/>
        <end position="612"/>
    </location>
</feature>
<evidence type="ECO:0000259" key="12">
    <source>
        <dbReference type="Pfam" id="PF00662"/>
    </source>
</evidence>
<feature type="transmembrane region" description="Helical" evidence="10">
    <location>
        <begin position="823"/>
        <end position="842"/>
    </location>
</feature>
<evidence type="ECO:0000259" key="11">
    <source>
        <dbReference type="Pfam" id="PF00361"/>
    </source>
</evidence>
<feature type="transmembrane region" description="Helical" evidence="10">
    <location>
        <begin position="794"/>
        <end position="817"/>
    </location>
</feature>
<feature type="transmembrane region" description="Helical" evidence="10">
    <location>
        <begin position="94"/>
        <end position="111"/>
    </location>
</feature>
<keyword evidence="4" id="KW-1003">Cell membrane</keyword>
<comment type="subcellular location">
    <subcellularLocation>
        <location evidence="1">Cell membrane</location>
        <topology evidence="1">Multi-pass membrane protein</topology>
    </subcellularLocation>
    <subcellularLocation>
        <location evidence="9">Membrane</location>
        <topology evidence="9">Multi-pass membrane protein</topology>
    </subcellularLocation>
</comment>
<dbReference type="GO" id="GO:0006811">
    <property type="term" value="P:monoatomic ion transport"/>
    <property type="evidence" value="ECO:0007669"/>
    <property type="project" value="UniProtKB-KW"/>
</dbReference>
<dbReference type="AlphaFoldDB" id="A0A0P6XF16"/>
<feature type="transmembrane region" description="Helical" evidence="10">
    <location>
        <begin position="486"/>
        <end position="505"/>
    </location>
</feature>
<evidence type="ECO:0000256" key="3">
    <source>
        <dbReference type="ARBA" id="ARBA00022449"/>
    </source>
</evidence>
<dbReference type="STRING" id="229921.ADN01_09640"/>
<feature type="transmembrane region" description="Helical" evidence="10">
    <location>
        <begin position="305"/>
        <end position="331"/>
    </location>
</feature>
<evidence type="ECO:0000256" key="6">
    <source>
        <dbReference type="ARBA" id="ARBA00022989"/>
    </source>
</evidence>
<dbReference type="Pfam" id="PF00361">
    <property type="entry name" value="Proton_antipo_M"/>
    <property type="match status" value="1"/>
</dbReference>
<dbReference type="PANTHER" id="PTHR43373">
    <property type="entry name" value="NA(+)/H(+) ANTIPORTER SUBUNIT"/>
    <property type="match status" value="1"/>
</dbReference>
<feature type="transmembrane region" description="Helical" evidence="10">
    <location>
        <begin position="391"/>
        <end position="412"/>
    </location>
</feature>
<evidence type="ECO:0000313" key="16">
    <source>
        <dbReference type="EMBL" id="KPL81864.1"/>
    </source>
</evidence>
<dbReference type="Pfam" id="PF13244">
    <property type="entry name" value="MbhD"/>
    <property type="match status" value="1"/>
</dbReference>
<feature type="transmembrane region" description="Helical" evidence="10">
    <location>
        <begin position="146"/>
        <end position="167"/>
    </location>
</feature>
<protein>
    <submittedName>
        <fullName evidence="16">Uncharacterized protein</fullName>
    </submittedName>
</protein>
<feature type="transmembrane region" description="Helical" evidence="10">
    <location>
        <begin position="60"/>
        <end position="82"/>
    </location>
</feature>
<feature type="transmembrane region" description="Helical" evidence="10">
    <location>
        <begin position="619"/>
        <end position="636"/>
    </location>
</feature>
<dbReference type="EMBL" id="LGCM01000035">
    <property type="protein sequence ID" value="KPL81864.1"/>
    <property type="molecule type" value="Genomic_DNA"/>
</dbReference>
<evidence type="ECO:0000256" key="1">
    <source>
        <dbReference type="ARBA" id="ARBA00004651"/>
    </source>
</evidence>
<gene>
    <name evidence="16" type="ORF">ADN01_09640</name>
</gene>
<feature type="domain" description="Na+/H+ antiporter MnhB subunit-related protein" evidence="13">
    <location>
        <begin position="796"/>
        <end position="919"/>
    </location>
</feature>
<evidence type="ECO:0000256" key="9">
    <source>
        <dbReference type="RuleBase" id="RU000320"/>
    </source>
</evidence>
<evidence type="ECO:0000259" key="13">
    <source>
        <dbReference type="Pfam" id="PF04039"/>
    </source>
</evidence>
<keyword evidence="6 10" id="KW-1133">Transmembrane helix</keyword>
<feature type="transmembrane region" description="Helical" evidence="10">
    <location>
        <begin position="282"/>
        <end position="299"/>
    </location>
</feature>
<dbReference type="GO" id="GO:0015297">
    <property type="term" value="F:antiporter activity"/>
    <property type="evidence" value="ECO:0007669"/>
    <property type="project" value="UniProtKB-KW"/>
</dbReference>
<feature type="transmembrane region" description="Helical" evidence="10">
    <location>
        <begin position="117"/>
        <end position="134"/>
    </location>
</feature>
<dbReference type="InterPro" id="IPR050616">
    <property type="entry name" value="CPA3_Na-H_Antiporter_A"/>
</dbReference>
<organism evidence="16 17">
    <name type="scientific">Levilinea saccharolytica</name>
    <dbReference type="NCBI Taxonomy" id="229921"/>
    <lineage>
        <taxon>Bacteria</taxon>
        <taxon>Bacillati</taxon>
        <taxon>Chloroflexota</taxon>
        <taxon>Anaerolineae</taxon>
        <taxon>Anaerolineales</taxon>
        <taxon>Anaerolineaceae</taxon>
        <taxon>Levilinea</taxon>
    </lineage>
</organism>
<keyword evidence="5 9" id="KW-0812">Transmembrane</keyword>
<feature type="transmembrane region" description="Helical" evidence="10">
    <location>
        <begin position="898"/>
        <end position="917"/>
    </location>
</feature>
<keyword evidence="8 10" id="KW-0472">Membrane</keyword>
<dbReference type="InterPro" id="IPR001516">
    <property type="entry name" value="Proton_antipo_N"/>
</dbReference>
<dbReference type="PANTHER" id="PTHR43373:SF1">
    <property type="entry name" value="NA(+)_H(+) ANTIPORTER SUBUNIT A"/>
    <property type="match status" value="1"/>
</dbReference>
<keyword evidence="17" id="KW-1185">Reference proteome</keyword>
<feature type="transmembrane region" description="Helical" evidence="10">
    <location>
        <begin position="352"/>
        <end position="371"/>
    </location>
</feature>
<evidence type="ECO:0000256" key="2">
    <source>
        <dbReference type="ARBA" id="ARBA00022448"/>
    </source>
</evidence>
<proteinExistence type="predicted"/>
<evidence type="ECO:0000259" key="15">
    <source>
        <dbReference type="Pfam" id="PF20501"/>
    </source>
</evidence>
<dbReference type="InterPro" id="IPR046806">
    <property type="entry name" value="MrpA_C/MbhE"/>
</dbReference>
<keyword evidence="3" id="KW-0050">Antiport</keyword>
<evidence type="ECO:0000259" key="14">
    <source>
        <dbReference type="Pfam" id="PF13244"/>
    </source>
</evidence>
<feature type="transmembrane region" description="Helical" evidence="10">
    <location>
        <begin position="854"/>
        <end position="878"/>
    </location>
</feature>
<evidence type="ECO:0000256" key="7">
    <source>
        <dbReference type="ARBA" id="ARBA00023065"/>
    </source>
</evidence>
<dbReference type="InterPro" id="IPR001750">
    <property type="entry name" value="ND/Mrp_TM"/>
</dbReference>
<feature type="domain" description="MrpA C-terminal/MbhD" evidence="14">
    <location>
        <begin position="601"/>
        <end position="666"/>
    </location>
</feature>
<feature type="transmembrane region" description="Helical" evidence="10">
    <location>
        <begin position="742"/>
        <end position="760"/>
    </location>
</feature>
<dbReference type="PATRIC" id="fig|229921.5.peg.3761"/>
<evidence type="ECO:0000256" key="8">
    <source>
        <dbReference type="ARBA" id="ARBA00023136"/>
    </source>
</evidence>
<dbReference type="PRINTS" id="PR01434">
    <property type="entry name" value="NADHDHGNASE5"/>
</dbReference>
<dbReference type="Proteomes" id="UP000050501">
    <property type="component" value="Unassembled WGS sequence"/>
</dbReference>
<reference evidence="16 17" key="1">
    <citation type="submission" date="2015-07" db="EMBL/GenBank/DDBJ databases">
        <title>Genome sequence of Levilinea saccharolytica DSM 16555.</title>
        <authorList>
            <person name="Hemp J."/>
            <person name="Ward L.M."/>
            <person name="Pace L.A."/>
            <person name="Fischer W.W."/>
        </authorList>
    </citation>
    <scope>NUCLEOTIDE SEQUENCE [LARGE SCALE GENOMIC DNA]</scope>
    <source>
        <strain evidence="16 17">KIBI-1</strain>
    </source>
</reference>
<feature type="transmembrane region" description="Helical" evidence="10">
    <location>
        <begin position="685"/>
        <end position="704"/>
    </location>
</feature>
<feature type="transmembrane region" description="Helical" evidence="10">
    <location>
        <begin position="642"/>
        <end position="664"/>
    </location>
</feature>
<evidence type="ECO:0000256" key="4">
    <source>
        <dbReference type="ARBA" id="ARBA00022475"/>
    </source>
</evidence>
<evidence type="ECO:0000256" key="5">
    <source>
        <dbReference type="ARBA" id="ARBA00022692"/>
    </source>
</evidence>
<feature type="domain" description="NADH-Ubiquinone oxidoreductase (complex I) chain 5 N-terminal" evidence="12">
    <location>
        <begin position="47"/>
        <end position="95"/>
    </location>
</feature>
<keyword evidence="2" id="KW-0813">Transport</keyword>
<feature type="domain" description="NADH:quinone oxidoreductase/Mrp antiporter transmembrane" evidence="11">
    <location>
        <begin position="111"/>
        <end position="394"/>
    </location>
</feature>
<comment type="caution">
    <text evidence="16">The sequence shown here is derived from an EMBL/GenBank/DDBJ whole genome shotgun (WGS) entry which is preliminary data.</text>
</comment>
<keyword evidence="7" id="KW-0406">Ion transport</keyword>
<evidence type="ECO:0000313" key="17">
    <source>
        <dbReference type="Proteomes" id="UP000050501"/>
    </source>
</evidence>
<dbReference type="InterPro" id="IPR025383">
    <property type="entry name" value="MrpA_C/MbhD"/>
</dbReference>
<feature type="transmembrane region" description="Helical" evidence="10">
    <location>
        <begin position="433"/>
        <end position="454"/>
    </location>
</feature>
<dbReference type="Pfam" id="PF20501">
    <property type="entry name" value="MbhE"/>
    <property type="match status" value="1"/>
</dbReference>
<evidence type="ECO:0000256" key="10">
    <source>
        <dbReference type="SAM" id="Phobius"/>
    </source>
</evidence>
<feature type="domain" description="MrpA C-terminal/MbhE" evidence="15">
    <location>
        <begin position="682"/>
        <end position="762"/>
    </location>
</feature>